<keyword evidence="7" id="KW-0472">Membrane</keyword>
<keyword evidence="6" id="KW-0406">Ion transport</keyword>
<evidence type="ECO:0000256" key="4">
    <source>
        <dbReference type="ARBA" id="ARBA00022692"/>
    </source>
</evidence>
<keyword evidence="3" id="KW-0813">Transport</keyword>
<dbReference type="GO" id="GO:0016471">
    <property type="term" value="C:vacuolar proton-transporting V-type ATPase complex"/>
    <property type="evidence" value="ECO:0007669"/>
    <property type="project" value="TreeGrafter"/>
</dbReference>
<evidence type="ECO:0000313" key="8">
    <source>
        <dbReference type="EMBL" id="QEL11707.1"/>
    </source>
</evidence>
<dbReference type="GO" id="GO:0046961">
    <property type="term" value="F:proton-transporting ATPase activity, rotational mechanism"/>
    <property type="evidence" value="ECO:0007669"/>
    <property type="project" value="InterPro"/>
</dbReference>
<dbReference type="GO" id="GO:0051117">
    <property type="term" value="F:ATPase binding"/>
    <property type="evidence" value="ECO:0007669"/>
    <property type="project" value="TreeGrafter"/>
</dbReference>
<dbReference type="KEGG" id="kuy:FY550_11535"/>
<keyword evidence="4" id="KW-0812">Transmembrane</keyword>
<gene>
    <name evidence="8" type="ORF">FY550_11535</name>
</gene>
<dbReference type="STRING" id="657387.BH688_10460"/>
<dbReference type="GO" id="GO:0033179">
    <property type="term" value="C:proton-transporting V-type ATPase, V0 domain"/>
    <property type="evidence" value="ECO:0007669"/>
    <property type="project" value="InterPro"/>
</dbReference>
<organism evidence="8 9">
    <name type="scientific">Kushneria phosphatilytica</name>
    <dbReference type="NCBI Taxonomy" id="657387"/>
    <lineage>
        <taxon>Bacteria</taxon>
        <taxon>Pseudomonadati</taxon>
        <taxon>Pseudomonadota</taxon>
        <taxon>Gammaproteobacteria</taxon>
        <taxon>Oceanospirillales</taxon>
        <taxon>Halomonadaceae</taxon>
        <taxon>Kushneria</taxon>
    </lineage>
</organism>
<dbReference type="EMBL" id="CP043420">
    <property type="protein sequence ID" value="QEL11707.1"/>
    <property type="molecule type" value="Genomic_DNA"/>
</dbReference>
<evidence type="ECO:0000256" key="5">
    <source>
        <dbReference type="ARBA" id="ARBA00022989"/>
    </source>
</evidence>
<keyword evidence="9" id="KW-1185">Reference proteome</keyword>
<proteinExistence type="inferred from homology"/>
<evidence type="ECO:0000256" key="2">
    <source>
        <dbReference type="ARBA" id="ARBA00009904"/>
    </source>
</evidence>
<dbReference type="PANTHER" id="PTHR11629">
    <property type="entry name" value="VACUOLAR PROTON ATPASES"/>
    <property type="match status" value="1"/>
</dbReference>
<dbReference type="InterPro" id="IPR002490">
    <property type="entry name" value="V-ATPase_116kDa_su"/>
</dbReference>
<evidence type="ECO:0000256" key="7">
    <source>
        <dbReference type="ARBA" id="ARBA00023136"/>
    </source>
</evidence>
<dbReference type="RefSeq" id="WP_070979203.1">
    <property type="nucleotide sequence ID" value="NZ_CP043420.1"/>
</dbReference>
<dbReference type="PANTHER" id="PTHR11629:SF63">
    <property type="entry name" value="V-TYPE PROTON ATPASE SUBUNIT A"/>
    <property type="match status" value="1"/>
</dbReference>
<reference evidence="8 9" key="1">
    <citation type="submission" date="2019-08" db="EMBL/GenBank/DDBJ databases">
        <title>Complete genome sequence of Kushneria sp. YCWA18, a halophilic phosphate-solubilizing bacterium isolated from Daqiao saltern in China.</title>
        <authorList>
            <person name="Du G.-X."/>
            <person name="Qu L.-Y."/>
        </authorList>
    </citation>
    <scope>NUCLEOTIDE SEQUENCE [LARGE SCALE GENOMIC DNA]</scope>
    <source>
        <strain evidence="8 9">YCWA18</strain>
    </source>
</reference>
<comment type="subcellular location">
    <subcellularLocation>
        <location evidence="1">Membrane</location>
        <topology evidence="1">Multi-pass membrane protein</topology>
    </subcellularLocation>
</comment>
<accession>A0A1S1NPM1</accession>
<dbReference type="AlphaFoldDB" id="A0A1S1NPM1"/>
<evidence type="ECO:0000256" key="1">
    <source>
        <dbReference type="ARBA" id="ARBA00004141"/>
    </source>
</evidence>
<evidence type="ECO:0000313" key="9">
    <source>
        <dbReference type="Proteomes" id="UP000322553"/>
    </source>
</evidence>
<comment type="similarity">
    <text evidence="2">Belongs to the V-ATPase 116 kDa subunit family.</text>
</comment>
<evidence type="ECO:0000256" key="6">
    <source>
        <dbReference type="ARBA" id="ARBA00023065"/>
    </source>
</evidence>
<protein>
    <submittedName>
        <fullName evidence="8">V-type ATP synthase subunit I</fullName>
    </submittedName>
</protein>
<dbReference type="OrthoDB" id="9803814at2"/>
<dbReference type="GO" id="GO:0007035">
    <property type="term" value="P:vacuolar acidification"/>
    <property type="evidence" value="ECO:0007669"/>
    <property type="project" value="TreeGrafter"/>
</dbReference>
<evidence type="ECO:0000256" key="3">
    <source>
        <dbReference type="ARBA" id="ARBA00022448"/>
    </source>
</evidence>
<sequence length="601" mass="67566">MSIVPMRRVTLIGLARHRQAILQRLQSLGVAHIEENDDTEREERREYVELMSALEYLLAGPHRRRHQMPVSPPEPGAVIEEVLANRRQREDLLDHLTLLRRHRQALAPWGDFRFTPLDAMGAYRLWFYLVPLGQQAAIDHIRLPWHIINRDHRHCYLVVIAREEPGVDQVPFERSHTGSESLSEIRRQEAAAQAELEELDTQRFLLTRWIRFLASRVAHTVNNAELGRAERASHVTDTLFILDGWVPARRLTTLQTLCDERDVALVDRAPIRGEEPPVLLDNPEWLAGGEEAVSFFQLPGYRSWDPSIMVFCSFSLFFAIILADAGYALICSALVLLWRRRWKRTRTGRRLGIMALAMSGASLIYGSLVGNYFGITPPADSLLGHLHLLDMDDFSAMMALSIAIGVVHLMLANLLAALAARPRWLALGHLGWVLLLGSSFMLWWQTGHDPAVSLTTSAWFYLLPCSAVLILLFSSAEPVDSWPHRLKHLFGGLTSLGELAQAFGNALSYMRLFALGLSSASLAITFNQLAVEVRDGMPGGGTLLFIVILLLGHVLNLALALMGGVIHGLRLNLIEFLRWGISGEGRPFRAFANKEESTWIR</sequence>
<keyword evidence="5" id="KW-1133">Transmembrane helix</keyword>
<name>A0A1S1NPM1_9GAMM</name>
<dbReference type="Proteomes" id="UP000322553">
    <property type="component" value="Chromosome"/>
</dbReference>